<keyword evidence="5" id="KW-1185">Reference proteome</keyword>
<organism evidence="4 5">
    <name type="scientific">Pristionchus entomophagus</name>
    <dbReference type="NCBI Taxonomy" id="358040"/>
    <lineage>
        <taxon>Eukaryota</taxon>
        <taxon>Metazoa</taxon>
        <taxon>Ecdysozoa</taxon>
        <taxon>Nematoda</taxon>
        <taxon>Chromadorea</taxon>
        <taxon>Rhabditida</taxon>
        <taxon>Rhabditina</taxon>
        <taxon>Diplogasteromorpha</taxon>
        <taxon>Diplogasteroidea</taxon>
        <taxon>Neodiplogasteridae</taxon>
        <taxon>Pristionchus</taxon>
    </lineage>
</organism>
<dbReference type="EMBL" id="BTSX01000001">
    <property type="protein sequence ID" value="GMS79355.1"/>
    <property type="molecule type" value="Genomic_DNA"/>
</dbReference>
<dbReference type="InterPro" id="IPR000626">
    <property type="entry name" value="Ubiquitin-like_dom"/>
</dbReference>
<dbReference type="SUPFAM" id="SSF54236">
    <property type="entry name" value="Ubiquitin-like"/>
    <property type="match status" value="1"/>
</dbReference>
<dbReference type="Gene3D" id="3.10.20.90">
    <property type="entry name" value="Phosphatidylinositol 3-kinase Catalytic Subunit, Chain A, domain 1"/>
    <property type="match status" value="1"/>
</dbReference>
<feature type="non-terminal residue" evidence="4">
    <location>
        <position position="1"/>
    </location>
</feature>
<accession>A0AAV5S9L3</accession>
<name>A0AAV5S9L3_9BILA</name>
<dbReference type="Pfam" id="PF11976">
    <property type="entry name" value="Rad60-SLD"/>
    <property type="match status" value="1"/>
</dbReference>
<dbReference type="Pfam" id="PF21021">
    <property type="entry name" value="FAF1"/>
    <property type="match status" value="1"/>
</dbReference>
<protein>
    <recommendedName>
        <fullName evidence="3">Ubiquitin-like domain-containing protein</fullName>
    </recommendedName>
</protein>
<reference evidence="4" key="1">
    <citation type="submission" date="2023-10" db="EMBL/GenBank/DDBJ databases">
        <title>Genome assembly of Pristionchus species.</title>
        <authorList>
            <person name="Yoshida K."/>
            <person name="Sommer R.J."/>
        </authorList>
    </citation>
    <scope>NUCLEOTIDE SEQUENCE</scope>
    <source>
        <strain evidence="4">RS0144</strain>
    </source>
</reference>
<evidence type="ECO:0000313" key="5">
    <source>
        <dbReference type="Proteomes" id="UP001432027"/>
    </source>
</evidence>
<dbReference type="Proteomes" id="UP001432027">
    <property type="component" value="Unassembled WGS sequence"/>
</dbReference>
<proteinExistence type="inferred from homology"/>
<comment type="similarity">
    <text evidence="1">Belongs to the ubiquitin family. SUMO subfamily.</text>
</comment>
<feature type="domain" description="Ubiquitin-like" evidence="3">
    <location>
        <begin position="374"/>
        <end position="442"/>
    </location>
</feature>
<sequence length="447" mass="51244">RMGDRNVLQPVEEIADLRRELAIRDMETAEKREKLEKVTSDLIARQSREIAELRRELAENKEKLEKAVTDLITHQSHEIAEVRRELDEKMEEAKKSSLAFDAELDLKNREIADLRRKCEIIDLKKDIENLREKLEETAASMEDHQQIQEQVAPASNRKAKRKNHQPLIPTDWASALEGTKNFQLVFEERYGNCKEVLSSGRILPPFFIGSLQEAITEAFECPDRPDSERRPLALYIHHDGSIARNVFPSTVMCSDLVQPVLRSQFIMWPWDVTEKENEVKFIEWLSECSLYDASELVTSFLDTVNGLPVLILLSMDGVKLKMFDFVESGEGPEETMEKLLKCVDAFASSKLTMGDNGETTANDNAGGDRNADYMTLKIFDQDANEVHFRVKPWTLLGRLKNRYADKRGVTVSSLRFLFNGRSINDDDTPMILEMEEDDVIEVSQNTD</sequence>
<dbReference type="InterPro" id="IPR029071">
    <property type="entry name" value="Ubiquitin-like_domsf"/>
</dbReference>
<keyword evidence="2" id="KW-0175">Coiled coil</keyword>
<dbReference type="SMART" id="SM00594">
    <property type="entry name" value="UAS"/>
    <property type="match status" value="1"/>
</dbReference>
<evidence type="ECO:0000313" key="4">
    <source>
        <dbReference type="EMBL" id="GMS79355.1"/>
    </source>
</evidence>
<dbReference type="InterPro" id="IPR049483">
    <property type="entry name" value="FAF1_2-like_UAS"/>
</dbReference>
<dbReference type="Gene3D" id="3.40.30.10">
    <property type="entry name" value="Glutaredoxin"/>
    <property type="match status" value="1"/>
</dbReference>
<feature type="coiled-coil region" evidence="2">
    <location>
        <begin position="43"/>
        <end position="147"/>
    </location>
</feature>
<dbReference type="InterPro" id="IPR036249">
    <property type="entry name" value="Thioredoxin-like_sf"/>
</dbReference>
<evidence type="ECO:0000256" key="1">
    <source>
        <dbReference type="ARBA" id="ARBA00009185"/>
    </source>
</evidence>
<dbReference type="InterPro" id="IPR022617">
    <property type="entry name" value="Rad60/SUMO-like_dom"/>
</dbReference>
<comment type="caution">
    <text evidence="4">The sequence shown here is derived from an EMBL/GenBank/DDBJ whole genome shotgun (WGS) entry which is preliminary data.</text>
</comment>
<dbReference type="AlphaFoldDB" id="A0AAV5S9L3"/>
<dbReference type="SUPFAM" id="SSF52833">
    <property type="entry name" value="Thioredoxin-like"/>
    <property type="match status" value="1"/>
</dbReference>
<dbReference type="SMART" id="SM00213">
    <property type="entry name" value="UBQ"/>
    <property type="match status" value="1"/>
</dbReference>
<evidence type="ECO:0000259" key="3">
    <source>
        <dbReference type="PROSITE" id="PS50053"/>
    </source>
</evidence>
<gene>
    <name evidence="4" type="ORF">PENTCL1PPCAC_1530</name>
</gene>
<dbReference type="PANTHER" id="PTHR10562">
    <property type="entry name" value="SMALL UBIQUITIN-RELATED MODIFIER"/>
    <property type="match status" value="1"/>
</dbReference>
<dbReference type="PROSITE" id="PS50053">
    <property type="entry name" value="UBIQUITIN_2"/>
    <property type="match status" value="1"/>
</dbReference>
<evidence type="ECO:0000256" key="2">
    <source>
        <dbReference type="SAM" id="Coils"/>
    </source>
</evidence>
<dbReference type="InterPro" id="IPR006577">
    <property type="entry name" value="UAS"/>
</dbReference>